<name>A0ABT4BEK3_9ACTN</name>
<organism evidence="2 3">
    <name type="scientific">Paractinoplanes pyxinae</name>
    <dbReference type="NCBI Taxonomy" id="2997416"/>
    <lineage>
        <taxon>Bacteria</taxon>
        <taxon>Bacillati</taxon>
        <taxon>Actinomycetota</taxon>
        <taxon>Actinomycetes</taxon>
        <taxon>Micromonosporales</taxon>
        <taxon>Micromonosporaceae</taxon>
        <taxon>Paractinoplanes</taxon>
    </lineage>
</organism>
<evidence type="ECO:0000313" key="3">
    <source>
        <dbReference type="Proteomes" id="UP001151002"/>
    </source>
</evidence>
<reference evidence="2" key="1">
    <citation type="submission" date="2022-11" db="EMBL/GenBank/DDBJ databases">
        <authorList>
            <person name="Somphong A."/>
            <person name="Phongsopitanun W."/>
        </authorList>
    </citation>
    <scope>NUCLEOTIDE SEQUENCE</scope>
    <source>
        <strain evidence="2">Pm04-4</strain>
    </source>
</reference>
<dbReference type="EMBL" id="JAPNTZ010000023">
    <property type="protein sequence ID" value="MCY1144967.1"/>
    <property type="molecule type" value="Genomic_DNA"/>
</dbReference>
<feature type="transmembrane region" description="Helical" evidence="1">
    <location>
        <begin position="228"/>
        <end position="248"/>
    </location>
</feature>
<keyword evidence="3" id="KW-1185">Reference proteome</keyword>
<sequence length="447" mass="46743">MSRIFRFELLRSNAPALAVLLLAAGLAGLALGGNLESTAWHTFAYVHSASMFLLLPLALAGGAVLGRREKRTKADELLASTPRPRGQRLLPGLLALGVAVAVGHLVVFVGGAVWLLTTGTYASAVTVLWPLTGVLVLAGGAWMGLAAGRAWGSPLVPPLVAVLGLVLQLGFSEIGPPGEPTYLENLSMLAQPPSYAWEAITGRALLGYAVLGAGLIGTGFLLAAGRNWIPRVAAVVLLGVAGTVAAIVPGRTADTHYRVDAGAQKLVCADGTPQVCVTAAHAQMLDDAAPRVREGMKFLAKLPSAQTRAVEWRADKVYVPGESDWSSTGATRPEPGTVNFDLSDQIGPALTENVVLAAGTLWNGCQGGQDLVAAHAVGAWLMGKDELTGVDDGLSYFPEMKKQVPEVVRQLRALPEKEQIRRVVAVREASLACQEDLLPLLTGKSSS</sequence>
<feature type="transmembrane region" description="Helical" evidence="1">
    <location>
        <begin position="195"/>
        <end position="216"/>
    </location>
</feature>
<comment type="caution">
    <text evidence="2">The sequence shown here is derived from an EMBL/GenBank/DDBJ whole genome shotgun (WGS) entry which is preliminary data.</text>
</comment>
<dbReference type="Proteomes" id="UP001151002">
    <property type="component" value="Unassembled WGS sequence"/>
</dbReference>
<accession>A0ABT4BEK3</accession>
<proteinExistence type="predicted"/>
<evidence type="ECO:0000256" key="1">
    <source>
        <dbReference type="SAM" id="Phobius"/>
    </source>
</evidence>
<gene>
    <name evidence="2" type="ORF">OWR29_43810</name>
</gene>
<keyword evidence="1" id="KW-1133">Transmembrane helix</keyword>
<feature type="transmembrane region" description="Helical" evidence="1">
    <location>
        <begin position="155"/>
        <end position="175"/>
    </location>
</feature>
<feature type="transmembrane region" description="Helical" evidence="1">
    <location>
        <begin position="121"/>
        <end position="143"/>
    </location>
</feature>
<evidence type="ECO:0000313" key="2">
    <source>
        <dbReference type="EMBL" id="MCY1144967.1"/>
    </source>
</evidence>
<protein>
    <submittedName>
        <fullName evidence="2">Uncharacterized protein</fullName>
    </submittedName>
</protein>
<feature type="transmembrane region" description="Helical" evidence="1">
    <location>
        <begin position="93"/>
        <end position="115"/>
    </location>
</feature>
<keyword evidence="1" id="KW-0472">Membrane</keyword>
<dbReference type="RefSeq" id="WP_267569560.1">
    <property type="nucleotide sequence ID" value="NZ_JAPNTZ010000023.1"/>
</dbReference>
<feature type="transmembrane region" description="Helical" evidence="1">
    <location>
        <begin position="42"/>
        <end position="65"/>
    </location>
</feature>
<keyword evidence="1" id="KW-0812">Transmembrane</keyword>